<organism evidence="1 2">
    <name type="scientific">Coniophora puteana (strain RWD-64-598)</name>
    <name type="common">Brown rot fungus</name>
    <dbReference type="NCBI Taxonomy" id="741705"/>
    <lineage>
        <taxon>Eukaryota</taxon>
        <taxon>Fungi</taxon>
        <taxon>Dikarya</taxon>
        <taxon>Basidiomycota</taxon>
        <taxon>Agaricomycotina</taxon>
        <taxon>Agaricomycetes</taxon>
        <taxon>Agaricomycetidae</taxon>
        <taxon>Boletales</taxon>
        <taxon>Coniophorineae</taxon>
        <taxon>Coniophoraceae</taxon>
        <taxon>Coniophora</taxon>
    </lineage>
</organism>
<dbReference type="GeneID" id="19203700"/>
<dbReference type="AlphaFoldDB" id="A0A5M3MGZ0"/>
<gene>
    <name evidence="1" type="ORF">CONPUDRAFT_157075</name>
</gene>
<evidence type="ECO:0000313" key="2">
    <source>
        <dbReference type="Proteomes" id="UP000053558"/>
    </source>
</evidence>
<dbReference type="EMBL" id="JH711583">
    <property type="protein sequence ID" value="EIW77895.1"/>
    <property type="molecule type" value="Genomic_DNA"/>
</dbReference>
<keyword evidence="2" id="KW-1185">Reference proteome</keyword>
<dbReference type="KEGG" id="cput:CONPUDRAFT_157075"/>
<proteinExistence type="predicted"/>
<evidence type="ECO:0000313" key="1">
    <source>
        <dbReference type="EMBL" id="EIW77895.1"/>
    </source>
</evidence>
<comment type="caution">
    <text evidence="1">The sequence shown here is derived from an EMBL/GenBank/DDBJ whole genome shotgun (WGS) entry which is preliminary data.</text>
</comment>
<dbReference type="Proteomes" id="UP000053558">
    <property type="component" value="Unassembled WGS sequence"/>
</dbReference>
<sequence>MQLLKIKPVQWADDYQFNAYTTWEISIARLTENAVNLLQHCAFMHHSGIQQEIFRAAYDSSEWPENQRLPFLEGFLDGHGQWDMLKFYDVVKELLECSLVHSSHGSYDIHPLIHQWLSDKVENKAVLQAEVAQILVLAVPSGGRSRRTQDALSLKRMLYVHMQHVDKAGLSIQVAEKWAEVFRDMGNWAGELKLRELVYDENMKLYGFENQRTLVTKD</sequence>
<protein>
    <submittedName>
        <fullName evidence="1">Uncharacterized protein</fullName>
    </submittedName>
</protein>
<name>A0A5M3MGZ0_CONPW</name>
<reference evidence="2" key="1">
    <citation type="journal article" date="2012" name="Science">
        <title>The Paleozoic origin of enzymatic lignin decomposition reconstructed from 31 fungal genomes.</title>
        <authorList>
            <person name="Floudas D."/>
            <person name="Binder M."/>
            <person name="Riley R."/>
            <person name="Barry K."/>
            <person name="Blanchette R.A."/>
            <person name="Henrissat B."/>
            <person name="Martinez A.T."/>
            <person name="Otillar R."/>
            <person name="Spatafora J.W."/>
            <person name="Yadav J.S."/>
            <person name="Aerts A."/>
            <person name="Benoit I."/>
            <person name="Boyd A."/>
            <person name="Carlson A."/>
            <person name="Copeland A."/>
            <person name="Coutinho P.M."/>
            <person name="de Vries R.P."/>
            <person name="Ferreira P."/>
            <person name="Findley K."/>
            <person name="Foster B."/>
            <person name="Gaskell J."/>
            <person name="Glotzer D."/>
            <person name="Gorecki P."/>
            <person name="Heitman J."/>
            <person name="Hesse C."/>
            <person name="Hori C."/>
            <person name="Igarashi K."/>
            <person name="Jurgens J.A."/>
            <person name="Kallen N."/>
            <person name="Kersten P."/>
            <person name="Kohler A."/>
            <person name="Kuees U."/>
            <person name="Kumar T.K.A."/>
            <person name="Kuo A."/>
            <person name="LaButti K."/>
            <person name="Larrondo L.F."/>
            <person name="Lindquist E."/>
            <person name="Ling A."/>
            <person name="Lombard V."/>
            <person name="Lucas S."/>
            <person name="Lundell T."/>
            <person name="Martin R."/>
            <person name="McLaughlin D.J."/>
            <person name="Morgenstern I."/>
            <person name="Morin E."/>
            <person name="Murat C."/>
            <person name="Nagy L.G."/>
            <person name="Nolan M."/>
            <person name="Ohm R.A."/>
            <person name="Patyshakuliyeva A."/>
            <person name="Rokas A."/>
            <person name="Ruiz-Duenas F.J."/>
            <person name="Sabat G."/>
            <person name="Salamov A."/>
            <person name="Samejima M."/>
            <person name="Schmutz J."/>
            <person name="Slot J.C."/>
            <person name="St John F."/>
            <person name="Stenlid J."/>
            <person name="Sun H."/>
            <person name="Sun S."/>
            <person name="Syed K."/>
            <person name="Tsang A."/>
            <person name="Wiebenga A."/>
            <person name="Young D."/>
            <person name="Pisabarro A."/>
            <person name="Eastwood D.C."/>
            <person name="Martin F."/>
            <person name="Cullen D."/>
            <person name="Grigoriev I.V."/>
            <person name="Hibbett D.S."/>
        </authorList>
    </citation>
    <scope>NUCLEOTIDE SEQUENCE [LARGE SCALE GENOMIC DNA]</scope>
    <source>
        <strain evidence="2">RWD-64-598 SS2</strain>
    </source>
</reference>
<dbReference type="RefSeq" id="XP_007772200.1">
    <property type="nucleotide sequence ID" value="XM_007774010.1"/>
</dbReference>
<accession>A0A5M3MGZ0</accession>
<dbReference type="OrthoDB" id="3037947at2759"/>